<accession>A0A2M9G2M9</accession>
<protein>
    <recommendedName>
        <fullName evidence="4">Terminase small subunit</fullName>
    </recommendedName>
</protein>
<dbReference type="RefSeq" id="WP_109793219.1">
    <property type="nucleotide sequence ID" value="NZ_PHIG01000031.1"/>
</dbReference>
<keyword evidence="3" id="KW-1185">Reference proteome</keyword>
<proteinExistence type="predicted"/>
<gene>
    <name evidence="2" type="ORF">CVT23_09250</name>
</gene>
<dbReference type="Proteomes" id="UP000229498">
    <property type="component" value="Unassembled WGS sequence"/>
</dbReference>
<organism evidence="2 3">
    <name type="scientific">Minwuia thermotolerans</name>
    <dbReference type="NCBI Taxonomy" id="2056226"/>
    <lineage>
        <taxon>Bacteria</taxon>
        <taxon>Pseudomonadati</taxon>
        <taxon>Pseudomonadota</taxon>
        <taxon>Alphaproteobacteria</taxon>
        <taxon>Minwuiales</taxon>
        <taxon>Minwuiaceae</taxon>
        <taxon>Minwuia</taxon>
    </lineage>
</organism>
<dbReference type="AlphaFoldDB" id="A0A2M9G2M9"/>
<reference evidence="2 3" key="1">
    <citation type="submission" date="2017-11" db="EMBL/GenBank/DDBJ databases">
        <title>Draft genome sequence of Rhizobiales bacterium SY3-13.</title>
        <authorList>
            <person name="Sun C."/>
        </authorList>
    </citation>
    <scope>NUCLEOTIDE SEQUENCE [LARGE SCALE GENOMIC DNA]</scope>
    <source>
        <strain evidence="2 3">SY3-13</strain>
    </source>
</reference>
<comment type="caution">
    <text evidence="2">The sequence shown here is derived from an EMBL/GenBank/DDBJ whole genome shotgun (WGS) entry which is preliminary data.</text>
</comment>
<feature type="region of interest" description="Disordered" evidence="1">
    <location>
        <begin position="34"/>
        <end position="91"/>
    </location>
</feature>
<evidence type="ECO:0000256" key="1">
    <source>
        <dbReference type="SAM" id="MobiDB-lite"/>
    </source>
</evidence>
<dbReference type="EMBL" id="PHIG01000031">
    <property type="protein sequence ID" value="PJK29944.1"/>
    <property type="molecule type" value="Genomic_DNA"/>
</dbReference>
<evidence type="ECO:0008006" key="4">
    <source>
        <dbReference type="Google" id="ProtNLM"/>
    </source>
</evidence>
<evidence type="ECO:0000313" key="3">
    <source>
        <dbReference type="Proteomes" id="UP000229498"/>
    </source>
</evidence>
<feature type="compositionally biased region" description="Pro residues" evidence="1">
    <location>
        <begin position="72"/>
        <end position="82"/>
    </location>
</feature>
<evidence type="ECO:0000313" key="2">
    <source>
        <dbReference type="EMBL" id="PJK29944.1"/>
    </source>
</evidence>
<name>A0A2M9G2M9_9PROT</name>
<sequence length="189" mass="20504">MAPVTQAGYAETRGVTRQYINKLTKEGRLRTIGPRKMIDPAEADQVLGYATEAAPDEEAPPAAAPVLDPDPEPGPSPRPAPATPADSAGMNYTRARAATETFRAKQAELELKQRMGQLLPRDMVVEAMSEAGVRIARHLDRLVRDADEIAEVAGRGGAREVRQMLRQKVRQLRAEIAAEITLTDEPGGE</sequence>